<dbReference type="SUPFAM" id="SSF53098">
    <property type="entry name" value="Ribonuclease H-like"/>
    <property type="match status" value="1"/>
</dbReference>
<dbReference type="AlphaFoldDB" id="A0A8R2BBJ1"/>
<reference evidence="2" key="1">
    <citation type="submission" date="2010-06" db="EMBL/GenBank/DDBJ databases">
        <authorList>
            <person name="Jiang H."/>
            <person name="Abraham K."/>
            <person name="Ali S."/>
            <person name="Alsbrooks S.L."/>
            <person name="Anim B.N."/>
            <person name="Anosike U.S."/>
            <person name="Attaway T."/>
            <person name="Bandaranaike D.P."/>
            <person name="Battles P.K."/>
            <person name="Bell S.N."/>
            <person name="Bell A.V."/>
            <person name="Beltran B."/>
            <person name="Bickham C."/>
            <person name="Bustamante Y."/>
            <person name="Caleb T."/>
            <person name="Canada A."/>
            <person name="Cardenas V."/>
            <person name="Carter K."/>
            <person name="Chacko J."/>
            <person name="Chandrabose M.N."/>
            <person name="Chavez D."/>
            <person name="Chavez A."/>
            <person name="Chen L."/>
            <person name="Chu H.-S."/>
            <person name="Claassen K.J."/>
            <person name="Cockrell R."/>
            <person name="Collins M."/>
            <person name="Cooper J.A."/>
            <person name="Cree A."/>
            <person name="Curry S.M."/>
            <person name="Da Y."/>
            <person name="Dao M.D."/>
            <person name="Das B."/>
            <person name="Davila M.-L."/>
            <person name="Davy-Carroll L."/>
            <person name="Denson S."/>
            <person name="Dinh H."/>
            <person name="Ebong V.E."/>
            <person name="Edwards J.R."/>
            <person name="Egan A."/>
            <person name="El-Daye J."/>
            <person name="Escobedo L."/>
            <person name="Fernandez S."/>
            <person name="Fernando P.R."/>
            <person name="Flagg N."/>
            <person name="Forbes L.D."/>
            <person name="Fowler R.G."/>
            <person name="Fu Q."/>
            <person name="Gabisi R.A."/>
            <person name="Ganer J."/>
            <person name="Garbino Pronczuk A."/>
            <person name="Garcia R.M."/>
            <person name="Garner T."/>
            <person name="Garrett T.E."/>
            <person name="Gonzalez D.A."/>
            <person name="Hamid H."/>
            <person name="Hawkins E.S."/>
            <person name="Hirani K."/>
            <person name="Hogues M.E."/>
            <person name="Hollins B."/>
            <person name="Hsiao C.-H."/>
            <person name="Jabil R."/>
            <person name="James M.L."/>
            <person name="Jhangiani S.N."/>
            <person name="Johnson B."/>
            <person name="Johnson Q."/>
            <person name="Joshi V."/>
            <person name="Kalu J.B."/>
            <person name="Kam C."/>
            <person name="Kashfia A."/>
            <person name="Keebler J."/>
            <person name="Kisamo H."/>
            <person name="Kovar C.L."/>
            <person name="Lago L.A."/>
            <person name="Lai C.-Y."/>
            <person name="Laidlaw J."/>
            <person name="Lara F."/>
            <person name="Le T.-K."/>
            <person name="Lee S.L."/>
            <person name="Legall F.H."/>
            <person name="Lemon S.J."/>
            <person name="Lewis L.R."/>
            <person name="Li B."/>
            <person name="Liu Y."/>
            <person name="Liu Y.-S."/>
            <person name="Lopez J."/>
            <person name="Lozado R.J."/>
            <person name="Lu J."/>
            <person name="Madu R.C."/>
            <person name="Maheshwari M."/>
            <person name="Maheshwari R."/>
            <person name="Malloy K."/>
            <person name="Martinez E."/>
            <person name="Mathew T."/>
            <person name="Mercado I.C."/>
            <person name="Mercado C."/>
            <person name="Meyer B."/>
            <person name="Montgomery K."/>
            <person name="Morgan M.B."/>
            <person name="Munidasa M."/>
            <person name="Nazareth L.V."/>
            <person name="Nelson J."/>
            <person name="Ng B.M."/>
            <person name="Nguyen N.B."/>
            <person name="Nguyen P.Q."/>
            <person name="Nguyen T."/>
            <person name="Obregon M."/>
            <person name="Okwuonu G.O."/>
            <person name="Onwere C.G."/>
            <person name="Orozco G."/>
            <person name="Parra A."/>
            <person name="Patel S."/>
            <person name="Patil S."/>
            <person name="Perez A."/>
            <person name="Perez Y."/>
            <person name="Pham C."/>
            <person name="Primus E.L."/>
            <person name="Pu L.-L."/>
            <person name="Puazo M."/>
            <person name="Qin X."/>
            <person name="Quiroz J.B."/>
            <person name="Reese J."/>
            <person name="Richards S."/>
            <person name="Rives C.M."/>
            <person name="Robberts R."/>
            <person name="Ruiz S.J."/>
            <person name="Ruiz M.J."/>
            <person name="Santibanez J."/>
            <person name="Schneider B.W."/>
            <person name="Sisson I."/>
            <person name="Smith M."/>
            <person name="Sodergren E."/>
            <person name="Song X.-Z."/>
            <person name="Song B.B."/>
            <person name="Summersgill H."/>
            <person name="Thelus R."/>
            <person name="Thornton R.D."/>
            <person name="Trejos Z.Y."/>
            <person name="Usmani K."/>
            <person name="Vattathil S."/>
            <person name="Villasana D."/>
            <person name="Walker D.L."/>
            <person name="Wang S."/>
            <person name="Wang K."/>
            <person name="White C.S."/>
            <person name="Williams A.C."/>
            <person name="Williamson J."/>
            <person name="Wilson K."/>
            <person name="Woghiren I.O."/>
            <person name="Woodworth J.R."/>
            <person name="Worley K.C."/>
            <person name="Wright R.A."/>
            <person name="Wu W."/>
            <person name="Young L."/>
            <person name="Zhang L."/>
            <person name="Zhang J."/>
            <person name="Zhu Y."/>
            <person name="Muzny D.M."/>
            <person name="Weinstock G."/>
            <person name="Gibbs R.A."/>
        </authorList>
    </citation>
    <scope>NUCLEOTIDE SEQUENCE [LARGE SCALE GENOMIC DNA]</scope>
    <source>
        <strain evidence="2">LSR1</strain>
    </source>
</reference>
<dbReference type="InterPro" id="IPR012337">
    <property type="entry name" value="RNaseH-like_sf"/>
</dbReference>
<dbReference type="PANTHER" id="PTHR45749">
    <property type="match status" value="1"/>
</dbReference>
<dbReference type="PANTHER" id="PTHR45749:SF33">
    <property type="entry name" value="ZINC FINGER MYM-TYPE PROTEIN 1"/>
    <property type="match status" value="1"/>
</dbReference>
<reference evidence="1" key="2">
    <citation type="submission" date="2022-06" db="UniProtKB">
        <authorList>
            <consortium name="EnsemblMetazoa"/>
        </authorList>
    </citation>
    <scope>IDENTIFICATION</scope>
</reference>
<evidence type="ECO:0000313" key="2">
    <source>
        <dbReference type="Proteomes" id="UP000007819"/>
    </source>
</evidence>
<organism evidence="1 2">
    <name type="scientific">Acyrthosiphon pisum</name>
    <name type="common">Pea aphid</name>
    <dbReference type="NCBI Taxonomy" id="7029"/>
    <lineage>
        <taxon>Eukaryota</taxon>
        <taxon>Metazoa</taxon>
        <taxon>Ecdysozoa</taxon>
        <taxon>Arthropoda</taxon>
        <taxon>Hexapoda</taxon>
        <taxon>Insecta</taxon>
        <taxon>Pterygota</taxon>
        <taxon>Neoptera</taxon>
        <taxon>Paraneoptera</taxon>
        <taxon>Hemiptera</taxon>
        <taxon>Sternorrhyncha</taxon>
        <taxon>Aphidomorpha</taxon>
        <taxon>Aphidoidea</taxon>
        <taxon>Aphididae</taxon>
        <taxon>Macrosiphini</taxon>
        <taxon>Acyrthosiphon</taxon>
    </lineage>
</organism>
<dbReference type="OrthoDB" id="6624961at2759"/>
<evidence type="ECO:0008006" key="3">
    <source>
        <dbReference type="Google" id="ProtNLM"/>
    </source>
</evidence>
<protein>
    <recommendedName>
        <fullName evidence="3">Zinc finger MYM-type protein 1-like</fullName>
    </recommendedName>
</protein>
<dbReference type="RefSeq" id="XP_008189781.1">
    <property type="nucleotide sequence ID" value="XM_008191559.1"/>
</dbReference>
<dbReference type="EnsemblMetazoa" id="XM_008191559.1">
    <property type="protein sequence ID" value="XP_008189781.1"/>
    <property type="gene ID" value="LOC103311823"/>
</dbReference>
<dbReference type="OMA" id="THRWDIS"/>
<keyword evidence="2" id="KW-1185">Reference proteome</keyword>
<dbReference type="KEGG" id="api:103311823"/>
<accession>A0A8R2BBJ1</accession>
<dbReference type="Proteomes" id="UP000007819">
    <property type="component" value="Chromosome X"/>
</dbReference>
<dbReference type="GeneID" id="103311823"/>
<name>A0A8R2BBJ1_ACYPI</name>
<sequence length="166" mass="18994">MKKLQDDQLDIQDARGQGYDNGAIWQENIVESKHEFKKKNNLALYIPCASHCLNLAGVHSASINAEMKHFFETVESIFKTFFSRSTSRWTTLMKTLKVSLKGHSDTRWSSKSNAIKPLCTHIKEVYGVLKNMIANSLNAETYSSAQSLLKNINLTFLFYLDVWKQI</sequence>
<evidence type="ECO:0000313" key="1">
    <source>
        <dbReference type="EnsemblMetazoa" id="XP_008189781.1"/>
    </source>
</evidence>
<proteinExistence type="predicted"/>